<keyword evidence="3" id="KW-1185">Reference proteome</keyword>
<dbReference type="EMBL" id="LAJG01000041">
    <property type="protein sequence ID" value="KKB76786.1"/>
    <property type="molecule type" value="Genomic_DNA"/>
</dbReference>
<dbReference type="EMBL" id="LAJG01000041">
    <property type="protein sequence ID" value="KKB76785.1"/>
    <property type="molecule type" value="Genomic_DNA"/>
</dbReference>
<dbReference type="OrthoDB" id="7854481at2"/>
<organism evidence="1 3">
    <name type="scientific">Devosia soli</name>
    <dbReference type="NCBI Taxonomy" id="361041"/>
    <lineage>
        <taxon>Bacteria</taxon>
        <taxon>Pseudomonadati</taxon>
        <taxon>Pseudomonadota</taxon>
        <taxon>Alphaproteobacteria</taxon>
        <taxon>Hyphomicrobiales</taxon>
        <taxon>Devosiaceae</taxon>
        <taxon>Devosia</taxon>
    </lineage>
</organism>
<comment type="caution">
    <text evidence="1">The sequence shown here is derived from an EMBL/GenBank/DDBJ whole genome shotgun (WGS) entry which is preliminary data.</text>
</comment>
<evidence type="ECO:0008006" key="4">
    <source>
        <dbReference type="Google" id="ProtNLM"/>
    </source>
</evidence>
<protein>
    <recommendedName>
        <fullName evidence="4">HEPN domain-containing protein</fullName>
    </recommendedName>
</protein>
<accession>A0A0F5L3J5</accession>
<evidence type="ECO:0000313" key="2">
    <source>
        <dbReference type="EMBL" id="KKB76786.1"/>
    </source>
</evidence>
<sequence length="66" mass="7216">MSSVTDLIAQADEYFRAAQAESTGCKPGRPLATAPFRLLCIHAIELYLNAFLRHAGAPACRRNALR</sequence>
<dbReference type="AlphaFoldDB" id="A0A0F5L3J5"/>
<reference evidence="1 3" key="1">
    <citation type="submission" date="2015-03" db="EMBL/GenBank/DDBJ databases">
        <authorList>
            <person name="Hassan Y.I."/>
            <person name="Lepp D."/>
            <person name="Zhou T."/>
        </authorList>
    </citation>
    <scope>NUCLEOTIDE SEQUENCE [LARGE SCALE GENOMIC DNA]</scope>
    <source>
        <strain evidence="1 3">GH2-10</strain>
    </source>
</reference>
<dbReference type="Proteomes" id="UP000033514">
    <property type="component" value="Unassembled WGS sequence"/>
</dbReference>
<dbReference type="PATRIC" id="fig|361041.3.peg.2700"/>
<evidence type="ECO:0000313" key="3">
    <source>
        <dbReference type="Proteomes" id="UP000033514"/>
    </source>
</evidence>
<gene>
    <name evidence="1" type="ORF">VW35_16490</name>
    <name evidence="2" type="ORF">VW35_16495</name>
</gene>
<name>A0A0F5L3J5_9HYPH</name>
<proteinExistence type="predicted"/>
<evidence type="ECO:0000313" key="1">
    <source>
        <dbReference type="EMBL" id="KKB76785.1"/>
    </source>
</evidence>